<dbReference type="GO" id="GO:0006310">
    <property type="term" value="P:DNA recombination"/>
    <property type="evidence" value="ECO:0007669"/>
    <property type="project" value="UniProtKB-KW"/>
</dbReference>
<evidence type="ECO:0000256" key="11">
    <source>
        <dbReference type="ARBA" id="ARBA00022908"/>
    </source>
</evidence>
<dbReference type="GO" id="GO:0006508">
    <property type="term" value="P:proteolysis"/>
    <property type="evidence" value="ECO:0007669"/>
    <property type="project" value="UniProtKB-KW"/>
</dbReference>
<keyword evidence="13" id="KW-0239">DNA-directed DNA polymerase</keyword>
<proteinExistence type="predicted"/>
<protein>
    <submittedName>
        <fullName evidence="18">Uncharacterized protein LOC101502871</fullName>
    </submittedName>
</protein>
<keyword evidence="11" id="KW-0229">DNA integration</keyword>
<keyword evidence="4" id="KW-0540">Nuclease</keyword>
<keyword evidence="8" id="KW-0378">Hydrolase</keyword>
<evidence type="ECO:0000256" key="1">
    <source>
        <dbReference type="ARBA" id="ARBA00002180"/>
    </source>
</evidence>
<dbReference type="PROSITE" id="PS50994">
    <property type="entry name" value="INTEGRASE"/>
    <property type="match status" value="1"/>
</dbReference>
<dbReference type="Pfam" id="PF22936">
    <property type="entry name" value="Pol_BBD"/>
    <property type="match status" value="1"/>
</dbReference>
<keyword evidence="6" id="KW-0547">Nucleotide-binding</keyword>
<dbReference type="OrthoDB" id="6776856at2759"/>
<keyword evidence="2" id="KW-1188">Viral release from host cell</keyword>
<keyword evidence="10" id="KW-0460">Magnesium</keyword>
<dbReference type="Gene3D" id="3.30.420.10">
    <property type="entry name" value="Ribonuclease H-like superfamily/Ribonuclease H"/>
    <property type="match status" value="1"/>
</dbReference>
<dbReference type="GO" id="GO:0015074">
    <property type="term" value="P:DNA integration"/>
    <property type="evidence" value="ECO:0007669"/>
    <property type="project" value="UniProtKB-KW"/>
</dbReference>
<dbReference type="Proteomes" id="UP000087171">
    <property type="component" value="Chromosome Ca4"/>
</dbReference>
<dbReference type="InterPro" id="IPR054722">
    <property type="entry name" value="PolX-like_BBD"/>
</dbReference>
<evidence type="ECO:0000256" key="2">
    <source>
        <dbReference type="ARBA" id="ARBA00022612"/>
    </source>
</evidence>
<dbReference type="AlphaFoldDB" id="A0A1S2Y221"/>
<evidence type="ECO:0000313" key="17">
    <source>
        <dbReference type="Proteomes" id="UP000087171"/>
    </source>
</evidence>
<dbReference type="InterPro" id="IPR001584">
    <property type="entry name" value="Integrase_cat-core"/>
</dbReference>
<dbReference type="PaxDb" id="3827-XP_004498131.1"/>
<evidence type="ECO:0000256" key="3">
    <source>
        <dbReference type="ARBA" id="ARBA00022670"/>
    </source>
</evidence>
<keyword evidence="12" id="KW-0695">RNA-directed DNA polymerase</keyword>
<dbReference type="InterPro" id="IPR039537">
    <property type="entry name" value="Retrotran_Ty1/copia-like"/>
</dbReference>
<dbReference type="InterPro" id="IPR036397">
    <property type="entry name" value="RNaseH_sf"/>
</dbReference>
<dbReference type="GO" id="GO:0003964">
    <property type="term" value="F:RNA-directed DNA polymerase activity"/>
    <property type="evidence" value="ECO:0007669"/>
    <property type="project" value="UniProtKB-KW"/>
</dbReference>
<dbReference type="eggNOG" id="KOG0017">
    <property type="taxonomic scope" value="Eukaryota"/>
</dbReference>
<evidence type="ECO:0000256" key="13">
    <source>
        <dbReference type="ARBA" id="ARBA00022932"/>
    </source>
</evidence>
<evidence type="ECO:0000256" key="10">
    <source>
        <dbReference type="ARBA" id="ARBA00022842"/>
    </source>
</evidence>
<dbReference type="GO" id="GO:0005524">
    <property type="term" value="F:ATP binding"/>
    <property type="evidence" value="ECO:0007669"/>
    <property type="project" value="UniProtKB-KW"/>
</dbReference>
<reference evidence="17" key="1">
    <citation type="journal article" date="2013" name="Nat. Biotechnol.">
        <title>Draft genome sequence of chickpea (Cicer arietinum) provides a resource for trait improvement.</title>
        <authorList>
            <person name="Varshney R.K."/>
            <person name="Song C."/>
            <person name="Saxena R.K."/>
            <person name="Azam S."/>
            <person name="Yu S."/>
            <person name="Sharpe A.G."/>
            <person name="Cannon S."/>
            <person name="Baek J."/>
            <person name="Rosen B.D."/>
            <person name="Tar'an B."/>
            <person name="Millan T."/>
            <person name="Zhang X."/>
            <person name="Ramsay L.D."/>
            <person name="Iwata A."/>
            <person name="Wang Y."/>
            <person name="Nelson W."/>
            <person name="Farmer A.D."/>
            <person name="Gaur P.M."/>
            <person name="Soderlund C."/>
            <person name="Penmetsa R.V."/>
            <person name="Xu C."/>
            <person name="Bharti A.K."/>
            <person name="He W."/>
            <person name="Winter P."/>
            <person name="Zhao S."/>
            <person name="Hane J.K."/>
            <person name="Carrasquilla-Garcia N."/>
            <person name="Condie J.A."/>
            <person name="Upadhyaya H.D."/>
            <person name="Luo M.C."/>
            <person name="Thudi M."/>
            <person name="Gowda C.L."/>
            <person name="Singh N.P."/>
            <person name="Lichtenzveig J."/>
            <person name="Gali K.K."/>
            <person name="Rubio J."/>
            <person name="Nadarajan N."/>
            <person name="Dolezel J."/>
            <person name="Bansal K.C."/>
            <person name="Xu X."/>
            <person name="Edwards D."/>
            <person name="Zhang G."/>
            <person name="Kahl G."/>
            <person name="Gil J."/>
            <person name="Singh K.B."/>
            <person name="Datta S.K."/>
            <person name="Jackson S.A."/>
            <person name="Wang J."/>
            <person name="Cook D.R."/>
        </authorList>
    </citation>
    <scope>NUCLEOTIDE SEQUENCE [LARGE SCALE GENOMIC DNA]</scope>
    <source>
        <strain evidence="17">cv. CDC Frontier</strain>
    </source>
</reference>
<accession>A0A1S2Y221</accession>
<name>A0A1S2Y221_CICAR</name>
<gene>
    <name evidence="18" type="primary">LOC101502871</name>
</gene>
<dbReference type="InterPro" id="IPR012337">
    <property type="entry name" value="RNaseH-like_sf"/>
</dbReference>
<dbReference type="PANTHER" id="PTHR42648:SF11">
    <property type="entry name" value="TRANSPOSON TY4-P GAG-POL POLYPROTEIN"/>
    <property type="match status" value="1"/>
</dbReference>
<evidence type="ECO:0000256" key="14">
    <source>
        <dbReference type="ARBA" id="ARBA00023113"/>
    </source>
</evidence>
<dbReference type="SUPFAM" id="SSF53098">
    <property type="entry name" value="Ribonuclease H-like"/>
    <property type="match status" value="1"/>
</dbReference>
<keyword evidence="15" id="KW-0233">DNA recombination</keyword>
<evidence type="ECO:0000256" key="12">
    <source>
        <dbReference type="ARBA" id="ARBA00022918"/>
    </source>
</evidence>
<dbReference type="GO" id="GO:0008233">
    <property type="term" value="F:peptidase activity"/>
    <property type="evidence" value="ECO:0007669"/>
    <property type="project" value="UniProtKB-KW"/>
</dbReference>
<keyword evidence="13" id="KW-0548">Nucleotidyltransferase</keyword>
<dbReference type="RefSeq" id="XP_004498131.1">
    <property type="nucleotide sequence ID" value="XM_004498074.1"/>
</dbReference>
<feature type="domain" description="Integrase catalytic" evidence="16">
    <location>
        <begin position="199"/>
        <end position="361"/>
    </location>
</feature>
<evidence type="ECO:0000256" key="6">
    <source>
        <dbReference type="ARBA" id="ARBA00022741"/>
    </source>
</evidence>
<keyword evidence="3" id="KW-0645">Protease</keyword>
<organism evidence="17 18">
    <name type="scientific">Cicer arietinum</name>
    <name type="common">Chickpea</name>
    <name type="synonym">Garbanzo</name>
    <dbReference type="NCBI Taxonomy" id="3827"/>
    <lineage>
        <taxon>Eukaryota</taxon>
        <taxon>Viridiplantae</taxon>
        <taxon>Streptophyta</taxon>
        <taxon>Embryophyta</taxon>
        <taxon>Tracheophyta</taxon>
        <taxon>Spermatophyta</taxon>
        <taxon>Magnoliopsida</taxon>
        <taxon>eudicotyledons</taxon>
        <taxon>Gunneridae</taxon>
        <taxon>Pentapetalae</taxon>
        <taxon>rosids</taxon>
        <taxon>fabids</taxon>
        <taxon>Fabales</taxon>
        <taxon>Fabaceae</taxon>
        <taxon>Papilionoideae</taxon>
        <taxon>50 kb inversion clade</taxon>
        <taxon>NPAAA clade</taxon>
        <taxon>Hologalegina</taxon>
        <taxon>IRL clade</taxon>
        <taxon>Cicereae</taxon>
        <taxon>Cicer</taxon>
    </lineage>
</organism>
<keyword evidence="14" id="KW-0917">Virion maturation</keyword>
<keyword evidence="5" id="KW-0479">Metal-binding</keyword>
<dbReference type="GO" id="GO:0004519">
    <property type="term" value="F:endonuclease activity"/>
    <property type="evidence" value="ECO:0007669"/>
    <property type="project" value="UniProtKB-KW"/>
</dbReference>
<keyword evidence="9" id="KW-0067">ATP-binding</keyword>
<keyword evidence="17" id="KW-1185">Reference proteome</keyword>
<evidence type="ECO:0000259" key="16">
    <source>
        <dbReference type="PROSITE" id="PS50994"/>
    </source>
</evidence>
<dbReference type="GO" id="GO:0003887">
    <property type="term" value="F:DNA-directed DNA polymerase activity"/>
    <property type="evidence" value="ECO:0007669"/>
    <property type="project" value="UniProtKB-KW"/>
</dbReference>
<keyword evidence="7" id="KW-0255">Endonuclease</keyword>
<sequence length="372" mass="43364">MRLLLGAQEVFEIVQDGYEQLGVNPTERQQTTFKDCKKRYCKTLFYIQQSVNSNNFERILKASTSKEMRTNGESLTEVMIIEKILRTLTQRYDHIVVAIEESKDLDKMKVEDLQASLEVDELRVKREIKFADNSSITAEGVRKMLIQMRDGKQSFICDVLYVPNMKNNLLSLGQLLEKGYSMKIEQGEMRLFDSSRKLILKAPLSKNRTFKIDIQINESKCLAAEVRNEDWKILVFLIKRKNEVFEMIKKFKIMAEKQSGFIIKIIRTYEEGKYNSHDFHIFCEKEGILHEVNAPCTPQHNGTAEKRNKNIVNMAKSMLMGKKMPHRFWREAVSTAVYILNRCPTKRLDTRTPEEAWTGRKPIVNDLRVFGS</sequence>
<keyword evidence="13" id="KW-0808">Transferase</keyword>
<evidence type="ECO:0000313" key="18">
    <source>
        <dbReference type="RefSeq" id="XP_004498131.1"/>
    </source>
</evidence>
<evidence type="ECO:0000256" key="9">
    <source>
        <dbReference type="ARBA" id="ARBA00022840"/>
    </source>
</evidence>
<dbReference type="GO" id="GO:0046872">
    <property type="term" value="F:metal ion binding"/>
    <property type="evidence" value="ECO:0007669"/>
    <property type="project" value="UniProtKB-KW"/>
</dbReference>
<evidence type="ECO:0000256" key="15">
    <source>
        <dbReference type="ARBA" id="ARBA00023172"/>
    </source>
</evidence>
<evidence type="ECO:0000256" key="4">
    <source>
        <dbReference type="ARBA" id="ARBA00022722"/>
    </source>
</evidence>
<reference evidence="18" key="2">
    <citation type="submission" date="2025-08" db="UniProtKB">
        <authorList>
            <consortium name="RefSeq"/>
        </authorList>
    </citation>
    <scope>IDENTIFICATION</scope>
    <source>
        <tissue evidence="18">Etiolated seedlings</tissue>
    </source>
</reference>
<comment type="function">
    <text evidence="1">The aspartyl protease (PR) mediates the proteolytic cleavages of the Gag and Gag-Pol polyproteins after assembly of the VLP.</text>
</comment>
<dbReference type="STRING" id="3827.A0A1S2Y221"/>
<evidence type="ECO:0000256" key="5">
    <source>
        <dbReference type="ARBA" id="ARBA00022723"/>
    </source>
</evidence>
<dbReference type="PANTHER" id="PTHR42648">
    <property type="entry name" value="TRANSPOSASE, PUTATIVE-RELATED"/>
    <property type="match status" value="1"/>
</dbReference>
<dbReference type="GO" id="GO:0003676">
    <property type="term" value="F:nucleic acid binding"/>
    <property type="evidence" value="ECO:0007669"/>
    <property type="project" value="InterPro"/>
</dbReference>
<evidence type="ECO:0000256" key="8">
    <source>
        <dbReference type="ARBA" id="ARBA00022801"/>
    </source>
</evidence>
<evidence type="ECO:0000256" key="7">
    <source>
        <dbReference type="ARBA" id="ARBA00022759"/>
    </source>
</evidence>